<dbReference type="PANTHER" id="PTHR19446">
    <property type="entry name" value="REVERSE TRANSCRIPTASES"/>
    <property type="match status" value="1"/>
</dbReference>
<dbReference type="GO" id="GO:0071897">
    <property type="term" value="P:DNA biosynthetic process"/>
    <property type="evidence" value="ECO:0007669"/>
    <property type="project" value="UniProtKB-ARBA"/>
</dbReference>
<dbReference type="InterPro" id="IPR000477">
    <property type="entry name" value="RT_dom"/>
</dbReference>
<protein>
    <recommendedName>
        <fullName evidence="1">Reverse transcriptase domain-containing protein</fullName>
    </recommendedName>
</protein>
<dbReference type="InterPro" id="IPR005135">
    <property type="entry name" value="Endo/exonuclease/phosphatase"/>
</dbReference>
<evidence type="ECO:0000313" key="2">
    <source>
        <dbReference type="EMBL" id="CAK1593607.1"/>
    </source>
</evidence>
<evidence type="ECO:0000313" key="3">
    <source>
        <dbReference type="Proteomes" id="UP001314205"/>
    </source>
</evidence>
<dbReference type="InterPro" id="IPR036691">
    <property type="entry name" value="Endo/exonu/phosph_ase_sf"/>
</dbReference>
<gene>
    <name evidence="2" type="ORF">PARMNEM_LOCUS13362</name>
</gene>
<dbReference type="CDD" id="cd01650">
    <property type="entry name" value="RT_nLTR_like"/>
    <property type="match status" value="1"/>
</dbReference>
<feature type="domain" description="Reverse transcriptase" evidence="1">
    <location>
        <begin position="477"/>
        <end position="748"/>
    </location>
</feature>
<dbReference type="PROSITE" id="PS50878">
    <property type="entry name" value="RT_POL"/>
    <property type="match status" value="1"/>
</dbReference>
<dbReference type="Proteomes" id="UP001314205">
    <property type="component" value="Unassembled WGS sequence"/>
</dbReference>
<dbReference type="InterPro" id="IPR043502">
    <property type="entry name" value="DNA/RNA_pol_sf"/>
</dbReference>
<evidence type="ECO:0000259" key="1">
    <source>
        <dbReference type="PROSITE" id="PS50878"/>
    </source>
</evidence>
<dbReference type="SUPFAM" id="SSF56672">
    <property type="entry name" value="DNA/RNA polymerases"/>
    <property type="match status" value="1"/>
</dbReference>
<dbReference type="Gene3D" id="3.60.10.10">
    <property type="entry name" value="Endonuclease/exonuclease/phosphatase"/>
    <property type="match status" value="1"/>
</dbReference>
<dbReference type="SUPFAM" id="SSF56219">
    <property type="entry name" value="DNase I-like"/>
    <property type="match status" value="1"/>
</dbReference>
<proteinExistence type="predicted"/>
<name>A0AAV1LH79_9NEOP</name>
<dbReference type="EMBL" id="CAVLGL010000088">
    <property type="protein sequence ID" value="CAK1593607.1"/>
    <property type="molecule type" value="Genomic_DNA"/>
</dbReference>
<organism evidence="2 3">
    <name type="scientific">Parnassius mnemosyne</name>
    <name type="common">clouded apollo</name>
    <dbReference type="NCBI Taxonomy" id="213953"/>
    <lineage>
        <taxon>Eukaryota</taxon>
        <taxon>Metazoa</taxon>
        <taxon>Ecdysozoa</taxon>
        <taxon>Arthropoda</taxon>
        <taxon>Hexapoda</taxon>
        <taxon>Insecta</taxon>
        <taxon>Pterygota</taxon>
        <taxon>Neoptera</taxon>
        <taxon>Endopterygota</taxon>
        <taxon>Lepidoptera</taxon>
        <taxon>Glossata</taxon>
        <taxon>Ditrysia</taxon>
        <taxon>Papilionoidea</taxon>
        <taxon>Papilionidae</taxon>
        <taxon>Parnassiinae</taxon>
        <taxon>Parnassini</taxon>
        <taxon>Parnassius</taxon>
        <taxon>Driopa</taxon>
    </lineage>
</organism>
<comment type="caution">
    <text evidence="2">The sequence shown here is derived from an EMBL/GenBank/DDBJ whole genome shotgun (WGS) entry which is preliminary data.</text>
</comment>
<dbReference type="AlphaFoldDB" id="A0AAV1LH79"/>
<reference evidence="2 3" key="1">
    <citation type="submission" date="2023-11" db="EMBL/GenBank/DDBJ databases">
        <authorList>
            <person name="Hedman E."/>
            <person name="Englund M."/>
            <person name="Stromberg M."/>
            <person name="Nyberg Akerstrom W."/>
            <person name="Nylinder S."/>
            <person name="Jareborg N."/>
            <person name="Kallberg Y."/>
            <person name="Kronander E."/>
        </authorList>
    </citation>
    <scope>NUCLEOTIDE SEQUENCE [LARGE SCALE GENOMIC DNA]</scope>
</reference>
<sequence>MQGVSIVLMQEPYVGAKAHVTLGSNYRVVQKVSHDKNKPVRSAIVVLNPNIQYTVNPDLITEDIVTITIKVDYKKIGIISIYLHEKGNIDEDLAKINQLTRVVDTSDYIIAGDVNAKSVWWGCDADDKRGTHIMETIAELNLEIVNTGRNPTFAAYRMGKLCSSIIDVTACSVSLINKIKNWRVDEIFSTLSNHKPILYELVLENSIPEKTIISTRKFDTRKANWEAFKQELTIELSGKQVNKEIIEQIKTTQDMDIMIDKYTQCISSACFKVIPTIKSKKTKKAAIWWTKELKLKKEEMVRTRRRIRNAHPKRRKLVIELYLKARDEYIHSIETAATQSWKDLCSTEEKENVWQRTYRILKVCSNTEEEKLLRNKDGTILSERESANLLAETFFPWDSVDTDTEEQVNLRNSVQELTRKLENNTLKTVQPFTTAEIEHVFHNMNPKKAPGGDSLTSDICQAAYENDPEIALSLINQCLKLGYFPTKWKIATIKIIPKPNKEDYSIPKSYRPIGLLPILGKLLEKLFVNRLQWQLGHDNKMNNRQYGFTPQRSTEDALYDTTTAIKTGLRKKEIVALVSLDIEGAFDNAWWPAIIYQLQAKQAETSILRLVTSYLSNRVIDLGYAGEIVTRPTNKGCIQGSTCGPILWNILLDSLLQATQDLSTHVQAFADDILLIGTNNNGEQLEKDLNHTLKLISDWGKEYKLKFAPHKTQAIIITKKLKFHTPKLYMEGIELTYTEHLTILGLTIDKNFNFKPHLDNISRKAVNLYKMVSKAARAQWGLNSDIVRTIYTAVVEPTVLYATFQHKNLQRP</sequence>
<keyword evidence="3" id="KW-1185">Reference proteome</keyword>
<dbReference type="GO" id="GO:0003824">
    <property type="term" value="F:catalytic activity"/>
    <property type="evidence" value="ECO:0007669"/>
    <property type="project" value="InterPro"/>
</dbReference>
<dbReference type="Pfam" id="PF14529">
    <property type="entry name" value="Exo_endo_phos_2"/>
    <property type="match status" value="1"/>
</dbReference>
<accession>A0AAV1LH79</accession>
<dbReference type="Pfam" id="PF00078">
    <property type="entry name" value="RVT_1"/>
    <property type="match status" value="1"/>
</dbReference>